<reference evidence="2" key="1">
    <citation type="submission" date="2025-08" db="UniProtKB">
        <authorList>
            <consortium name="Ensembl"/>
        </authorList>
    </citation>
    <scope>IDENTIFICATION</scope>
</reference>
<evidence type="ECO:0000256" key="1">
    <source>
        <dbReference type="SAM" id="Phobius"/>
    </source>
</evidence>
<name>A0A8D0HLS6_SPHPU</name>
<dbReference type="GO" id="GO:0005739">
    <property type="term" value="C:mitochondrion"/>
    <property type="evidence" value="ECO:0007669"/>
    <property type="project" value="TreeGrafter"/>
</dbReference>
<evidence type="ECO:0000313" key="3">
    <source>
        <dbReference type="Proteomes" id="UP000694392"/>
    </source>
</evidence>
<evidence type="ECO:0000313" key="2">
    <source>
        <dbReference type="Ensembl" id="ENSSPUP00000022325.1"/>
    </source>
</evidence>
<keyword evidence="1" id="KW-1133">Transmembrane helix</keyword>
<dbReference type="AlphaFoldDB" id="A0A8D0HLS6"/>
<dbReference type="Ensembl" id="ENSSPUT00000023791.1">
    <property type="protein sequence ID" value="ENSSPUP00000022325.1"/>
    <property type="gene ID" value="ENSSPUG00000017136.1"/>
</dbReference>
<keyword evidence="1" id="KW-0812">Transmembrane</keyword>
<keyword evidence="3" id="KW-1185">Reference proteome</keyword>
<feature type="transmembrane region" description="Helical" evidence="1">
    <location>
        <begin position="16"/>
        <end position="39"/>
    </location>
</feature>
<reference evidence="2" key="2">
    <citation type="submission" date="2025-09" db="UniProtKB">
        <authorList>
            <consortium name="Ensembl"/>
        </authorList>
    </citation>
    <scope>IDENTIFICATION</scope>
</reference>
<dbReference type="Proteomes" id="UP000694392">
    <property type="component" value="Unplaced"/>
</dbReference>
<sequence>MLIMSVFTLEFSNNHSFHLCCLYCIFFYFFLKSMGICFIGKRNFENFILEYLEPRPGNFFSIEDNKLMGMHKGKWLPDRCS</sequence>
<protein>
    <submittedName>
        <fullName evidence="2">Uncharacterized protein</fullName>
    </submittedName>
</protein>
<dbReference type="PANTHER" id="PTHR11933">
    <property type="entry name" value="TRNA 5-METHYLAMINOMETHYL-2-THIOURIDYLATE -METHYLTRANSFERASE"/>
    <property type="match status" value="1"/>
</dbReference>
<proteinExistence type="predicted"/>
<dbReference type="PANTHER" id="PTHR11933:SF5">
    <property type="entry name" value="MITOCHONDRIAL TRNA-SPECIFIC 2-THIOURIDYLASE 1"/>
    <property type="match status" value="1"/>
</dbReference>
<organism evidence="2 3">
    <name type="scientific">Sphenodon punctatus</name>
    <name type="common">Tuatara</name>
    <name type="synonym">Hatteria punctata</name>
    <dbReference type="NCBI Taxonomy" id="8508"/>
    <lineage>
        <taxon>Eukaryota</taxon>
        <taxon>Metazoa</taxon>
        <taxon>Chordata</taxon>
        <taxon>Craniata</taxon>
        <taxon>Vertebrata</taxon>
        <taxon>Euteleostomi</taxon>
        <taxon>Lepidosauria</taxon>
        <taxon>Sphenodontia</taxon>
        <taxon>Sphenodontidae</taxon>
        <taxon>Sphenodon</taxon>
    </lineage>
</organism>
<accession>A0A8D0HLS6</accession>
<dbReference type="GO" id="GO:0002143">
    <property type="term" value="P:tRNA wobble position uridine thiolation"/>
    <property type="evidence" value="ECO:0007669"/>
    <property type="project" value="TreeGrafter"/>
</dbReference>
<keyword evidence="1" id="KW-0472">Membrane</keyword>